<feature type="region of interest" description="Disordered" evidence="2">
    <location>
        <begin position="349"/>
        <end position="373"/>
    </location>
</feature>
<evidence type="ECO:0000259" key="3">
    <source>
        <dbReference type="PROSITE" id="PS50089"/>
    </source>
</evidence>
<feature type="region of interest" description="Disordered" evidence="2">
    <location>
        <begin position="230"/>
        <end position="249"/>
    </location>
</feature>
<dbReference type="InterPro" id="IPR013083">
    <property type="entry name" value="Znf_RING/FYVE/PHD"/>
</dbReference>
<organism evidence="4 5">
    <name type="scientific">Fusarium pseudocircinatum</name>
    <dbReference type="NCBI Taxonomy" id="56676"/>
    <lineage>
        <taxon>Eukaryota</taxon>
        <taxon>Fungi</taxon>
        <taxon>Dikarya</taxon>
        <taxon>Ascomycota</taxon>
        <taxon>Pezizomycotina</taxon>
        <taxon>Sordariomycetes</taxon>
        <taxon>Hypocreomycetidae</taxon>
        <taxon>Hypocreales</taxon>
        <taxon>Nectriaceae</taxon>
        <taxon>Fusarium</taxon>
        <taxon>Fusarium fujikuroi species complex</taxon>
    </lineage>
</organism>
<evidence type="ECO:0000313" key="5">
    <source>
        <dbReference type="Proteomes" id="UP000546213"/>
    </source>
</evidence>
<protein>
    <recommendedName>
        <fullName evidence="3">RING-type domain-containing protein</fullName>
    </recommendedName>
</protein>
<dbReference type="SUPFAM" id="SSF57850">
    <property type="entry name" value="RING/U-box"/>
    <property type="match status" value="1"/>
</dbReference>
<evidence type="ECO:0000313" key="4">
    <source>
        <dbReference type="EMBL" id="KAF5598703.1"/>
    </source>
</evidence>
<feature type="compositionally biased region" description="Low complexity" evidence="2">
    <location>
        <begin position="441"/>
        <end position="457"/>
    </location>
</feature>
<keyword evidence="1" id="KW-0863">Zinc-finger</keyword>
<dbReference type="Proteomes" id="UP000546213">
    <property type="component" value="Unassembled WGS sequence"/>
</dbReference>
<feature type="domain" description="RING-type" evidence="3">
    <location>
        <begin position="37"/>
        <end position="87"/>
    </location>
</feature>
<dbReference type="EMBL" id="JAAOAS010000059">
    <property type="protein sequence ID" value="KAF5598703.1"/>
    <property type="molecule type" value="Genomic_DNA"/>
</dbReference>
<keyword evidence="1" id="KW-0862">Zinc</keyword>
<dbReference type="InterPro" id="IPR001841">
    <property type="entry name" value="Znf_RING"/>
</dbReference>
<comment type="caution">
    <text evidence="4">The sequence shown here is derived from an EMBL/GenBank/DDBJ whole genome shotgun (WGS) entry which is preliminary data.</text>
</comment>
<name>A0A8H5PM04_9HYPO</name>
<proteinExistence type="predicted"/>
<keyword evidence="1" id="KW-0479">Metal-binding</keyword>
<evidence type="ECO:0000256" key="2">
    <source>
        <dbReference type="SAM" id="MobiDB-lite"/>
    </source>
</evidence>
<evidence type="ECO:0000256" key="1">
    <source>
        <dbReference type="PROSITE-ProRule" id="PRU00175"/>
    </source>
</evidence>
<feature type="compositionally biased region" description="Acidic residues" evidence="2">
    <location>
        <begin position="458"/>
        <end position="467"/>
    </location>
</feature>
<dbReference type="AlphaFoldDB" id="A0A8H5PM04"/>
<reference evidence="4 5" key="1">
    <citation type="submission" date="2020-05" db="EMBL/GenBank/DDBJ databases">
        <title>Identification and distribution of gene clusters putatively required for synthesis of sphingolipid metabolism inhibitors in phylogenetically diverse species of the filamentous fungus Fusarium.</title>
        <authorList>
            <person name="Kim H.-S."/>
            <person name="Busman M."/>
            <person name="Brown D.W."/>
            <person name="Divon H."/>
            <person name="Uhlig S."/>
            <person name="Proctor R.H."/>
        </authorList>
    </citation>
    <scope>NUCLEOTIDE SEQUENCE [LARGE SCALE GENOMIC DNA]</scope>
    <source>
        <strain evidence="4 5">NRRL 36939</strain>
    </source>
</reference>
<keyword evidence="5" id="KW-1185">Reference proteome</keyword>
<dbReference type="Gene3D" id="3.30.40.10">
    <property type="entry name" value="Zinc/RING finger domain, C3HC4 (zinc finger)"/>
    <property type="match status" value="1"/>
</dbReference>
<dbReference type="GO" id="GO:0008270">
    <property type="term" value="F:zinc ion binding"/>
    <property type="evidence" value="ECO:0007669"/>
    <property type="project" value="UniProtKB-KW"/>
</dbReference>
<dbReference type="OrthoDB" id="654191at2759"/>
<sequence length="476" mass="52576">MSPPSNPLPEAFWPTIRQAIDKGSNTNSDNQAITPQCPICMEPLPVKSFPAEGELDAEVLLCGHVLCQPCRKQCERSELGDRCPACRTTLDCSRCEVNAIPLTIPKNGEGSGLPPGIPEGNQKLCPDCQAEVEFHRAVENGEWPHNLDDMEPGFVSLFYHVVNDIEKDGDVATMSRVQDAINDTIMQEFNNMMVSRRMVTLSRGNTLRQANPWYAENNKRQENRRNGIIGFDWDDDEEPRANTPAGVPHRIRDPFIVGLPDRHGNVHLPLNARPGDVVFGVPPYPLDYGYANQFDVQDGIARPNAAAPRSDNISSIVRAIWGPEGAEAGRARGGGAVVPRDTDQMMRASRQGPPVFARPSAASQTPRPARVHPEESAAAILEQLRPTDDHDRPADWPTWDELVDNADADLASHANDPNWPPLTRAEYIAENEEYRRRVVENRTAASSSSASRNLSSMDLDDSDEEMSSADQPVSER</sequence>
<accession>A0A8H5PM04</accession>
<dbReference type="PROSITE" id="PS50089">
    <property type="entry name" value="ZF_RING_2"/>
    <property type="match status" value="1"/>
</dbReference>
<feature type="region of interest" description="Disordered" evidence="2">
    <location>
        <begin position="439"/>
        <end position="476"/>
    </location>
</feature>
<gene>
    <name evidence="4" type="ORF">FPCIR_2765</name>
</gene>
<dbReference type="SMART" id="SM00184">
    <property type="entry name" value="RING"/>
    <property type="match status" value="1"/>
</dbReference>